<dbReference type="EMBL" id="JAEKNN010000050">
    <property type="protein sequence ID" value="MBJ7609694.1"/>
    <property type="molecule type" value="Genomic_DNA"/>
</dbReference>
<reference evidence="2 3" key="1">
    <citation type="submission" date="2020-10" db="EMBL/GenBank/DDBJ databases">
        <title>Ca. Dormibacterota MAGs.</title>
        <authorList>
            <person name="Montgomery K."/>
        </authorList>
    </citation>
    <scope>NUCLEOTIDE SEQUENCE [LARGE SCALE GENOMIC DNA]</scope>
    <source>
        <strain evidence="2">Mitchell_Peninsula_5</strain>
    </source>
</reference>
<feature type="domain" description="CinA C-terminal" evidence="1">
    <location>
        <begin position="24"/>
        <end position="169"/>
    </location>
</feature>
<dbReference type="Gene3D" id="3.90.950.20">
    <property type="entry name" value="CinA-like"/>
    <property type="match status" value="1"/>
</dbReference>
<evidence type="ECO:0000313" key="3">
    <source>
        <dbReference type="Proteomes" id="UP000614410"/>
    </source>
</evidence>
<evidence type="ECO:0000259" key="1">
    <source>
        <dbReference type="Pfam" id="PF02464"/>
    </source>
</evidence>
<organism evidence="2 3">
    <name type="scientific">Candidatus Amunia macphersoniae</name>
    <dbReference type="NCBI Taxonomy" id="3127014"/>
    <lineage>
        <taxon>Bacteria</taxon>
        <taxon>Bacillati</taxon>
        <taxon>Candidatus Dormiibacterota</taxon>
        <taxon>Candidatus Dormibacteria</taxon>
        <taxon>Candidatus Aeolococcales</taxon>
        <taxon>Candidatus Aeolococcaceae</taxon>
        <taxon>Candidatus Amunia</taxon>
    </lineage>
</organism>
<name>A0A934KNL2_9BACT</name>
<proteinExistence type="predicted"/>
<sequence>MAVPAAGEGTAPRLAELFPDTTRAGAALRARGWRLAVAESCTGGLLGAVLTAVPGSSAYVVGGVIAYDNVVKEDMLGVEPAILAGHGAVSAEVAVAMASGVREALSVAVGVAVTGVAGPGSEEGGKPAGLVYVAIAAPDGDRVVRLDDDLGRDGNRAAAVRVALRLIADLA</sequence>
<dbReference type="Pfam" id="PF02464">
    <property type="entry name" value="CinA"/>
    <property type="match status" value="1"/>
</dbReference>
<dbReference type="InterPro" id="IPR008136">
    <property type="entry name" value="CinA_C"/>
</dbReference>
<accession>A0A934KNL2</accession>
<dbReference type="AlphaFoldDB" id="A0A934KNL2"/>
<evidence type="ECO:0000313" key="2">
    <source>
        <dbReference type="EMBL" id="MBJ7609694.1"/>
    </source>
</evidence>
<dbReference type="NCBIfam" id="TIGR00199">
    <property type="entry name" value="PncC_domain"/>
    <property type="match status" value="1"/>
</dbReference>
<comment type="caution">
    <text evidence="2">The sequence shown here is derived from an EMBL/GenBank/DDBJ whole genome shotgun (WGS) entry which is preliminary data.</text>
</comment>
<dbReference type="Proteomes" id="UP000614410">
    <property type="component" value="Unassembled WGS sequence"/>
</dbReference>
<gene>
    <name evidence="2" type="ORF">JF887_09760</name>
</gene>
<dbReference type="SUPFAM" id="SSF142433">
    <property type="entry name" value="CinA-like"/>
    <property type="match status" value="1"/>
</dbReference>
<dbReference type="InterPro" id="IPR036653">
    <property type="entry name" value="CinA-like_C"/>
</dbReference>
<protein>
    <submittedName>
        <fullName evidence="2">CinA family protein</fullName>
    </submittedName>
</protein>